<keyword evidence="3" id="KW-1185">Reference proteome</keyword>
<accession>A0AAV9GCF7</accession>
<evidence type="ECO:0000313" key="2">
    <source>
        <dbReference type="EMBL" id="KAK4445773.1"/>
    </source>
</evidence>
<reference evidence="2" key="2">
    <citation type="submission" date="2023-05" db="EMBL/GenBank/DDBJ databases">
        <authorList>
            <consortium name="Lawrence Berkeley National Laboratory"/>
            <person name="Steindorff A."/>
            <person name="Hensen N."/>
            <person name="Bonometti L."/>
            <person name="Westerberg I."/>
            <person name="Brannstrom I.O."/>
            <person name="Guillou S."/>
            <person name="Cros-Aarteil S."/>
            <person name="Calhoun S."/>
            <person name="Haridas S."/>
            <person name="Kuo A."/>
            <person name="Mondo S."/>
            <person name="Pangilinan J."/>
            <person name="Riley R."/>
            <person name="Labutti K."/>
            <person name="Andreopoulos B."/>
            <person name="Lipzen A."/>
            <person name="Chen C."/>
            <person name="Yanf M."/>
            <person name="Daum C."/>
            <person name="Ng V."/>
            <person name="Clum A."/>
            <person name="Ohm R."/>
            <person name="Martin F."/>
            <person name="Silar P."/>
            <person name="Natvig D."/>
            <person name="Lalanne C."/>
            <person name="Gautier V."/>
            <person name="Ament-Velasquez S.L."/>
            <person name="Kruys A."/>
            <person name="Hutchinson M.I."/>
            <person name="Powell A.J."/>
            <person name="Barry K."/>
            <person name="Miller A.N."/>
            <person name="Grigoriev I.V."/>
            <person name="Debuchy R."/>
            <person name="Gladieux P."/>
            <person name="Thoren M.H."/>
            <person name="Johannesson H."/>
        </authorList>
    </citation>
    <scope>NUCLEOTIDE SEQUENCE</scope>
    <source>
        <strain evidence="2">PSN243</strain>
    </source>
</reference>
<evidence type="ECO:0000313" key="3">
    <source>
        <dbReference type="Proteomes" id="UP001321760"/>
    </source>
</evidence>
<keyword evidence="1" id="KW-0812">Transmembrane</keyword>
<evidence type="ECO:0000256" key="1">
    <source>
        <dbReference type="SAM" id="Phobius"/>
    </source>
</evidence>
<comment type="caution">
    <text evidence="2">The sequence shown here is derived from an EMBL/GenBank/DDBJ whole genome shotgun (WGS) entry which is preliminary data.</text>
</comment>
<dbReference type="EMBL" id="MU865962">
    <property type="protein sequence ID" value="KAK4445773.1"/>
    <property type="molecule type" value="Genomic_DNA"/>
</dbReference>
<feature type="transmembrane region" description="Helical" evidence="1">
    <location>
        <begin position="37"/>
        <end position="56"/>
    </location>
</feature>
<feature type="transmembrane region" description="Helical" evidence="1">
    <location>
        <begin position="62"/>
        <end position="80"/>
    </location>
</feature>
<proteinExistence type="predicted"/>
<sequence length="121" mass="13247">MSSTPSSFLARLLGTTAILLAVTEFKNTSIFPSRDPVVIYLNGCILFVSGLAIVLHHNRWHPSWPILITLLGWCALGLGFSRMMWPTTWLSLDAAGRSVYATEGSLFIAGAVLCWRGYGTD</sequence>
<organism evidence="2 3">
    <name type="scientific">Podospora aff. communis PSN243</name>
    <dbReference type="NCBI Taxonomy" id="3040156"/>
    <lineage>
        <taxon>Eukaryota</taxon>
        <taxon>Fungi</taxon>
        <taxon>Dikarya</taxon>
        <taxon>Ascomycota</taxon>
        <taxon>Pezizomycotina</taxon>
        <taxon>Sordariomycetes</taxon>
        <taxon>Sordariomycetidae</taxon>
        <taxon>Sordariales</taxon>
        <taxon>Podosporaceae</taxon>
        <taxon>Podospora</taxon>
    </lineage>
</organism>
<dbReference type="Proteomes" id="UP001321760">
    <property type="component" value="Unassembled WGS sequence"/>
</dbReference>
<dbReference type="AlphaFoldDB" id="A0AAV9GCF7"/>
<name>A0AAV9GCF7_9PEZI</name>
<evidence type="ECO:0008006" key="4">
    <source>
        <dbReference type="Google" id="ProtNLM"/>
    </source>
</evidence>
<keyword evidence="1" id="KW-0472">Membrane</keyword>
<reference evidence="2" key="1">
    <citation type="journal article" date="2023" name="Mol. Phylogenet. Evol.">
        <title>Genome-scale phylogeny and comparative genomics of the fungal order Sordariales.</title>
        <authorList>
            <person name="Hensen N."/>
            <person name="Bonometti L."/>
            <person name="Westerberg I."/>
            <person name="Brannstrom I.O."/>
            <person name="Guillou S."/>
            <person name="Cros-Aarteil S."/>
            <person name="Calhoun S."/>
            <person name="Haridas S."/>
            <person name="Kuo A."/>
            <person name="Mondo S."/>
            <person name="Pangilinan J."/>
            <person name="Riley R."/>
            <person name="LaButti K."/>
            <person name="Andreopoulos B."/>
            <person name="Lipzen A."/>
            <person name="Chen C."/>
            <person name="Yan M."/>
            <person name="Daum C."/>
            <person name="Ng V."/>
            <person name="Clum A."/>
            <person name="Steindorff A."/>
            <person name="Ohm R.A."/>
            <person name="Martin F."/>
            <person name="Silar P."/>
            <person name="Natvig D.O."/>
            <person name="Lalanne C."/>
            <person name="Gautier V."/>
            <person name="Ament-Velasquez S.L."/>
            <person name="Kruys A."/>
            <person name="Hutchinson M.I."/>
            <person name="Powell A.J."/>
            <person name="Barry K."/>
            <person name="Miller A.N."/>
            <person name="Grigoriev I.V."/>
            <person name="Debuchy R."/>
            <person name="Gladieux P."/>
            <person name="Hiltunen Thoren M."/>
            <person name="Johannesson H."/>
        </authorList>
    </citation>
    <scope>NUCLEOTIDE SEQUENCE</scope>
    <source>
        <strain evidence="2">PSN243</strain>
    </source>
</reference>
<keyword evidence="1" id="KW-1133">Transmembrane helix</keyword>
<gene>
    <name evidence="2" type="ORF">QBC34DRAFT_383925</name>
</gene>
<feature type="transmembrane region" description="Helical" evidence="1">
    <location>
        <begin position="100"/>
        <end position="118"/>
    </location>
</feature>
<protein>
    <recommendedName>
        <fullName evidence="4">MARVEL domain-containing protein</fullName>
    </recommendedName>
</protein>